<name>A0A7S7LT76_9BACT</name>
<feature type="domain" description="Methyltransferase type 11" evidence="2">
    <location>
        <begin position="42"/>
        <end position="135"/>
    </location>
</feature>
<dbReference type="RefSeq" id="WP_194368213.1">
    <property type="nucleotide sequence ID" value="NZ_CP054492.1"/>
</dbReference>
<dbReference type="GO" id="GO:0008757">
    <property type="term" value="F:S-adenosylmethionine-dependent methyltransferase activity"/>
    <property type="evidence" value="ECO:0007669"/>
    <property type="project" value="InterPro"/>
</dbReference>
<dbReference type="AlphaFoldDB" id="A0A7S7LT76"/>
<evidence type="ECO:0000256" key="1">
    <source>
        <dbReference type="ARBA" id="ARBA00022679"/>
    </source>
</evidence>
<proteinExistence type="predicted"/>
<evidence type="ECO:0000259" key="2">
    <source>
        <dbReference type="Pfam" id="PF08241"/>
    </source>
</evidence>
<dbReference type="InterPro" id="IPR029063">
    <property type="entry name" value="SAM-dependent_MTases_sf"/>
</dbReference>
<gene>
    <name evidence="3" type="ORF">HUE88_08075</name>
</gene>
<keyword evidence="3" id="KW-0489">Methyltransferase</keyword>
<dbReference type="EMBL" id="CP054492">
    <property type="protein sequence ID" value="QOY51099.1"/>
    <property type="molecule type" value="Genomic_DNA"/>
</dbReference>
<evidence type="ECO:0000313" key="4">
    <source>
        <dbReference type="Proteomes" id="UP000593994"/>
    </source>
</evidence>
<evidence type="ECO:0000313" key="3">
    <source>
        <dbReference type="EMBL" id="QOY51099.1"/>
    </source>
</evidence>
<dbReference type="InterPro" id="IPR013216">
    <property type="entry name" value="Methyltransf_11"/>
</dbReference>
<keyword evidence="1 3" id="KW-0808">Transferase</keyword>
<dbReference type="GO" id="GO:0032259">
    <property type="term" value="P:methylation"/>
    <property type="evidence" value="ECO:0007669"/>
    <property type="project" value="UniProtKB-KW"/>
</dbReference>
<organism evidence="3 4">
    <name type="scientific">Candidatus Sulfurimonas baltica</name>
    <dbReference type="NCBI Taxonomy" id="2740404"/>
    <lineage>
        <taxon>Bacteria</taxon>
        <taxon>Pseudomonadati</taxon>
        <taxon>Campylobacterota</taxon>
        <taxon>Epsilonproteobacteria</taxon>
        <taxon>Campylobacterales</taxon>
        <taxon>Sulfurimonadaceae</taxon>
        <taxon>Sulfurimonas</taxon>
    </lineage>
</organism>
<dbReference type="PANTHER" id="PTHR43861">
    <property type="entry name" value="TRANS-ACONITATE 2-METHYLTRANSFERASE-RELATED"/>
    <property type="match status" value="1"/>
</dbReference>
<dbReference type="KEGG" id="sbal:HUE88_08075"/>
<dbReference type="Pfam" id="PF08241">
    <property type="entry name" value="Methyltransf_11"/>
    <property type="match status" value="1"/>
</dbReference>
<dbReference type="Gene3D" id="3.40.50.150">
    <property type="entry name" value="Vaccinia Virus protein VP39"/>
    <property type="match status" value="1"/>
</dbReference>
<dbReference type="PANTHER" id="PTHR43861:SF3">
    <property type="entry name" value="PUTATIVE (AFU_ORTHOLOGUE AFUA_2G14390)-RELATED"/>
    <property type="match status" value="1"/>
</dbReference>
<dbReference type="SUPFAM" id="SSF53335">
    <property type="entry name" value="S-adenosyl-L-methionine-dependent methyltransferases"/>
    <property type="match status" value="1"/>
</dbReference>
<sequence length="198" mass="22238">MKDHFKDKAEIWDAGEMQVKGAKKIADAITKEIKLTNNMELLDFGVGTGLLGFDIAKNVKKVYGVDTSPKMIEKLQEKNTSSLYIETYTQDIVLDPLDRTFDGVISSMTLHHVENLKLFFETIYKNINSGGFIAIADLETEDGTFHSDNTGVFHFGFDKVGLVNIAKDAGFFNIKFENINTINKPDRDFGVFLLTAQR</sequence>
<protein>
    <submittedName>
        <fullName evidence="3">Class I SAM-dependent methyltransferase</fullName>
    </submittedName>
</protein>
<accession>A0A7S7LT76</accession>
<dbReference type="CDD" id="cd02440">
    <property type="entry name" value="AdoMet_MTases"/>
    <property type="match status" value="1"/>
</dbReference>
<dbReference type="Proteomes" id="UP000593994">
    <property type="component" value="Chromosome"/>
</dbReference>
<keyword evidence="4" id="KW-1185">Reference proteome</keyword>
<reference evidence="3 4" key="1">
    <citation type="submission" date="2020-05" db="EMBL/GenBank/DDBJ databases">
        <title>Sulfurimonas marisnigri, sp. nov., and Sulfurimonas baltica, sp. nov., manganese oxide reducing chemolithoautotrophs of the class Epsilonproteobacteria isolated from the pelagic redoxclines of the Black and Baltic Seas and emended description of the genus Sulfurimonas.</title>
        <authorList>
            <person name="Henkel J.V."/>
            <person name="Laudan C."/>
            <person name="Werner J."/>
            <person name="Neu T."/>
            <person name="Plewe S."/>
            <person name="Sproer C."/>
            <person name="Bunk B."/>
            <person name="Schulz-Vogt H.N."/>
        </authorList>
    </citation>
    <scope>NUCLEOTIDE SEQUENCE [LARGE SCALE GENOMIC DNA]</scope>
    <source>
        <strain evidence="3 4">GD2</strain>
    </source>
</reference>